<feature type="compositionally biased region" description="Polar residues" evidence="4">
    <location>
        <begin position="1394"/>
        <end position="1408"/>
    </location>
</feature>
<feature type="compositionally biased region" description="Basic and acidic residues" evidence="4">
    <location>
        <begin position="1017"/>
        <end position="1026"/>
    </location>
</feature>
<dbReference type="OrthoDB" id="539213at2759"/>
<feature type="compositionally biased region" description="Polar residues" evidence="4">
    <location>
        <begin position="1630"/>
        <end position="1642"/>
    </location>
</feature>
<feature type="compositionally biased region" description="Polar residues" evidence="4">
    <location>
        <begin position="1672"/>
        <end position="1682"/>
    </location>
</feature>
<evidence type="ECO:0000256" key="1">
    <source>
        <dbReference type="ARBA" id="ARBA00022737"/>
    </source>
</evidence>
<dbReference type="InterPro" id="IPR056884">
    <property type="entry name" value="NPHP3-like_N"/>
</dbReference>
<feature type="compositionally biased region" description="Low complexity" evidence="4">
    <location>
        <begin position="1358"/>
        <end position="1378"/>
    </location>
</feature>
<keyword evidence="2 3" id="KW-0040">ANK repeat</keyword>
<dbReference type="SUPFAM" id="SSF48403">
    <property type="entry name" value="Ankyrin repeat"/>
    <property type="match status" value="1"/>
</dbReference>
<feature type="repeat" description="ANK" evidence="3">
    <location>
        <begin position="710"/>
        <end position="742"/>
    </location>
</feature>
<feature type="repeat" description="ANK" evidence="3">
    <location>
        <begin position="776"/>
        <end position="808"/>
    </location>
</feature>
<feature type="compositionally biased region" description="Polar residues" evidence="4">
    <location>
        <begin position="1"/>
        <end position="10"/>
    </location>
</feature>
<feature type="compositionally biased region" description="Low complexity" evidence="4">
    <location>
        <begin position="1246"/>
        <end position="1262"/>
    </location>
</feature>
<feature type="compositionally biased region" description="Polar residues" evidence="4">
    <location>
        <begin position="2078"/>
        <end position="2096"/>
    </location>
</feature>
<dbReference type="Pfam" id="PF00023">
    <property type="entry name" value="Ank"/>
    <property type="match status" value="2"/>
</dbReference>
<feature type="compositionally biased region" description="Low complexity" evidence="4">
    <location>
        <begin position="1476"/>
        <end position="1489"/>
    </location>
</feature>
<feature type="domain" description="Nephrocystin 3-like N-terminal" evidence="5">
    <location>
        <begin position="143"/>
        <end position="300"/>
    </location>
</feature>
<feature type="compositionally biased region" description="Low complexity" evidence="4">
    <location>
        <begin position="1969"/>
        <end position="1982"/>
    </location>
</feature>
<dbReference type="InterPro" id="IPR027417">
    <property type="entry name" value="P-loop_NTPase"/>
</dbReference>
<evidence type="ECO:0000256" key="3">
    <source>
        <dbReference type="PROSITE-ProRule" id="PRU00023"/>
    </source>
</evidence>
<feature type="compositionally biased region" description="Low complexity" evidence="4">
    <location>
        <begin position="1898"/>
        <end position="1921"/>
    </location>
</feature>
<feature type="compositionally biased region" description="Polar residues" evidence="4">
    <location>
        <begin position="1263"/>
        <end position="1282"/>
    </location>
</feature>
<dbReference type="Pfam" id="PF24883">
    <property type="entry name" value="NPHP3_N"/>
    <property type="match status" value="1"/>
</dbReference>
<feature type="compositionally biased region" description="Polar residues" evidence="4">
    <location>
        <begin position="1501"/>
        <end position="1518"/>
    </location>
</feature>
<keyword evidence="1" id="KW-0677">Repeat</keyword>
<feature type="repeat" description="ANK" evidence="3">
    <location>
        <begin position="676"/>
        <end position="708"/>
    </location>
</feature>
<dbReference type="Pfam" id="PF13637">
    <property type="entry name" value="Ank_4"/>
    <property type="match status" value="1"/>
</dbReference>
<evidence type="ECO:0000259" key="5">
    <source>
        <dbReference type="Pfam" id="PF24883"/>
    </source>
</evidence>
<feature type="compositionally biased region" description="Polar residues" evidence="4">
    <location>
        <begin position="2059"/>
        <end position="2068"/>
    </location>
</feature>
<dbReference type="PANTHER" id="PTHR24198">
    <property type="entry name" value="ANKYRIN REPEAT AND PROTEIN KINASE DOMAIN-CONTAINING PROTEIN"/>
    <property type="match status" value="1"/>
</dbReference>
<feature type="region of interest" description="Disordered" evidence="4">
    <location>
        <begin position="959"/>
        <end position="1201"/>
    </location>
</feature>
<name>A0A8H4NE39_9HYPO</name>
<feature type="compositionally biased region" description="Polar residues" evidence="4">
    <location>
        <begin position="1077"/>
        <end position="1089"/>
    </location>
</feature>
<evidence type="ECO:0000256" key="2">
    <source>
        <dbReference type="ARBA" id="ARBA00023043"/>
    </source>
</evidence>
<feature type="compositionally biased region" description="Acidic residues" evidence="4">
    <location>
        <begin position="1781"/>
        <end position="1790"/>
    </location>
</feature>
<feature type="compositionally biased region" description="Polar residues" evidence="4">
    <location>
        <begin position="95"/>
        <end position="105"/>
    </location>
</feature>
<feature type="compositionally biased region" description="Low complexity" evidence="4">
    <location>
        <begin position="2000"/>
        <end position="2020"/>
    </location>
</feature>
<dbReference type="PROSITE" id="PS50088">
    <property type="entry name" value="ANK_REPEAT"/>
    <property type="match status" value="7"/>
</dbReference>
<feature type="compositionally biased region" description="Low complexity" evidence="4">
    <location>
        <begin position="1770"/>
        <end position="1780"/>
    </location>
</feature>
<feature type="region of interest" description="Disordered" evidence="4">
    <location>
        <begin position="1"/>
        <end position="34"/>
    </location>
</feature>
<reference evidence="6 7" key="1">
    <citation type="submission" date="2020-01" db="EMBL/GenBank/DDBJ databases">
        <title>Identification and distribution of gene clusters putatively required for synthesis of sphingolipid metabolism inhibitors in phylogenetically diverse species of the filamentous fungus Fusarium.</title>
        <authorList>
            <person name="Kim H.-S."/>
            <person name="Busman M."/>
            <person name="Brown D.W."/>
            <person name="Divon H."/>
            <person name="Uhlig S."/>
            <person name="Proctor R.H."/>
        </authorList>
    </citation>
    <scope>NUCLEOTIDE SEQUENCE [LARGE SCALE GENOMIC DNA]</scope>
    <source>
        <strain evidence="6 7">NRRL 13308</strain>
    </source>
</reference>
<feature type="region of interest" description="Disordered" evidence="4">
    <location>
        <begin position="1232"/>
        <end position="1657"/>
    </location>
</feature>
<dbReference type="PRINTS" id="PR01415">
    <property type="entry name" value="ANKYRIN"/>
</dbReference>
<feature type="region of interest" description="Disordered" evidence="4">
    <location>
        <begin position="52"/>
        <end position="107"/>
    </location>
</feature>
<feature type="compositionally biased region" description="Basic and acidic residues" evidence="4">
    <location>
        <begin position="1749"/>
        <end position="1769"/>
    </location>
</feature>
<feature type="compositionally biased region" description="Polar residues" evidence="4">
    <location>
        <begin position="1587"/>
        <end position="1598"/>
    </location>
</feature>
<accession>A0A8H4NE39</accession>
<dbReference type="Gene3D" id="3.40.50.300">
    <property type="entry name" value="P-loop containing nucleotide triphosphate hydrolases"/>
    <property type="match status" value="1"/>
</dbReference>
<feature type="compositionally biased region" description="Polar residues" evidence="4">
    <location>
        <begin position="1443"/>
        <end position="1469"/>
    </location>
</feature>
<evidence type="ECO:0000256" key="4">
    <source>
        <dbReference type="SAM" id="MobiDB-lite"/>
    </source>
</evidence>
<evidence type="ECO:0000313" key="6">
    <source>
        <dbReference type="EMBL" id="KAF4424262.1"/>
    </source>
</evidence>
<dbReference type="SMART" id="SM00248">
    <property type="entry name" value="ANK"/>
    <property type="match status" value="8"/>
</dbReference>
<dbReference type="SUPFAM" id="SSF52540">
    <property type="entry name" value="P-loop containing nucleoside triphosphate hydrolases"/>
    <property type="match status" value="1"/>
</dbReference>
<organism evidence="6 7">
    <name type="scientific">Fusarium acutatum</name>
    <dbReference type="NCBI Taxonomy" id="78861"/>
    <lineage>
        <taxon>Eukaryota</taxon>
        <taxon>Fungi</taxon>
        <taxon>Dikarya</taxon>
        <taxon>Ascomycota</taxon>
        <taxon>Pezizomycotina</taxon>
        <taxon>Sordariomycetes</taxon>
        <taxon>Hypocreomycetidae</taxon>
        <taxon>Hypocreales</taxon>
        <taxon>Nectriaceae</taxon>
        <taxon>Fusarium</taxon>
        <taxon>Fusarium fujikuroi species complex</taxon>
    </lineage>
</organism>
<feature type="compositionally biased region" description="Basic and acidic residues" evidence="4">
    <location>
        <begin position="83"/>
        <end position="92"/>
    </location>
</feature>
<feature type="compositionally biased region" description="Acidic residues" evidence="4">
    <location>
        <begin position="1836"/>
        <end position="1845"/>
    </location>
</feature>
<feature type="compositionally biased region" description="Polar residues" evidence="4">
    <location>
        <begin position="52"/>
        <end position="66"/>
    </location>
</feature>
<feature type="repeat" description="ANK" evidence="3">
    <location>
        <begin position="643"/>
        <end position="675"/>
    </location>
</feature>
<feature type="repeat" description="ANK" evidence="3">
    <location>
        <begin position="743"/>
        <end position="775"/>
    </location>
</feature>
<feature type="compositionally biased region" description="Polar residues" evidence="4">
    <location>
        <begin position="1189"/>
        <end position="1201"/>
    </location>
</feature>
<feature type="region of interest" description="Disordered" evidence="4">
    <location>
        <begin position="1672"/>
        <end position="1691"/>
    </location>
</feature>
<dbReference type="Proteomes" id="UP000536711">
    <property type="component" value="Unassembled WGS sequence"/>
</dbReference>
<feature type="compositionally biased region" description="Polar residues" evidence="4">
    <location>
        <begin position="1555"/>
        <end position="1579"/>
    </location>
</feature>
<feature type="compositionally biased region" description="Low complexity" evidence="4">
    <location>
        <begin position="1538"/>
        <end position="1554"/>
    </location>
</feature>
<feature type="compositionally biased region" description="Low complexity" evidence="4">
    <location>
        <begin position="11"/>
        <end position="32"/>
    </location>
</feature>
<dbReference type="Gene3D" id="1.25.40.20">
    <property type="entry name" value="Ankyrin repeat-containing domain"/>
    <property type="match status" value="1"/>
</dbReference>
<feature type="region of interest" description="Disordered" evidence="4">
    <location>
        <begin position="1715"/>
        <end position="2110"/>
    </location>
</feature>
<feature type="compositionally biased region" description="Polar residues" evidence="4">
    <location>
        <begin position="982"/>
        <end position="995"/>
    </location>
</feature>
<gene>
    <name evidence="6" type="ORF">FACUT_10356</name>
</gene>
<dbReference type="Pfam" id="PF12796">
    <property type="entry name" value="Ank_2"/>
    <property type="match status" value="1"/>
</dbReference>
<keyword evidence="7" id="KW-1185">Reference proteome</keyword>
<sequence>MGFASPTEQFKSYQAFSSGSSSSKPPAQSFSSRVDFSDQSYDMPYFAGSDVSVSNPQTASAASKQSVADVPRGFTPKQLSDAPKTKSFDKKRLSSIPNTSQQAQPLQPLKAKIDYTGFLESLEFPSIADSKISQGSGDLSPSQWLVQEALFTKWRASNGLLWLRGCEGSGKSTLMKQALESCQGPNSIHLTYSFFPSGDEARTRLGLFKSLLRQLVPQAPEAFKGIKDRFDKIQSCLPPKQQVAWNAQELFDELIKVLPKILRNHSVSIYVDGINYSEGETAPKLVQDFSKLVEKSQIPTKDPTTTHGLRIIFSSTSYPMKDPFPRSCIQVDEKNGPSLRKHLEAQLSNIDLNTQRLVSTKAGSSFISARLIVNHIKLFGPGQSSLVQQPSPTPVPISFLLGAYFQDMAHQGSNGLFSLFKWCCLSSRPLSLPELRVALALDALPKVVFIKELSQTEYLTRFGSDESFQSWIKTTSWGLLEAVTVGGQKVVKLMHDSVSDFFISKGLDVLSFKAQSAGVTASPLHQAHHSIATRLLRYLAILSKEPRWESMARTDPALRLVGYAASWSYHITSAGLGKPETSKLLKVLGWPSDQTLNVLVKLGLGDLQGALWTHLFAIYGHAHFLSVAIRKAGNDVIDVQDRQKRTPLHLAALHGHSTVSKQLLKSGAKTNGQAVSGDTALHFAVLQGHQSIMKYLLERDPNLITIADSQSHTPLFSAVFRGSSSAVKLLLDRRADLRALDTYGNSVLHHAVNTEKSSVIKLLLDSGSDVNRQNAQGRTPLHLAIVGDHSSAVKALLERRSRTDIADNLGRRALHEAVLSGNKACTQLLLKHRVAIDARDNDGQTALVYAIQGRHGSLLKLLLEGGTDINAMDKYGFTMIMAAVQASDEKLTRILLERNPDLDRLSREGHTVAFYAVFRGKAVSFLSEGEQSIASLLFRRYQKRYPVWHPEWKECQQEFMAKHGKKKDASSNMKRKAKPSKVKNTPLPSNNNTASKPRRSSKVPANIVSKTPSSAPERPDELKRPQEAQGHPKPAPQNEVAGKPQSQIQSQGRPQATANSSVPLAPSNPVPKVSTGVHGNQMNTPSNSMAAPVKPRMQQVRPVSSFASYQPPLISGSESGSALDAKAKEQSSKPPQAPYPGGPSSTSAPAKVPMVQRGSWDIYSSLASGSPAPAQTVQSQKAYVPYPGTPQTSPAAAQSYQTFQPFTAGQAQKTTSPTVPVPLSQFEKRCSVPSLNSWGQPESRDSASASASPASQNTPAQAYQTFGAASQRPNMSKQQVNAPYQKPANPGAAAKPPMPQVIRKPVGGKPVVPAEKPTQQSSFLPWQQPQAPSVAKSPPVPMQAQVGMTQSWPSKPHAPAQAPTSKPQAPPSTTQSTPGKQGASGPVPYLSSKAPASSTGTSQPTPTKDQVHPVTAQAPPGNPQAQGGMPSRKPQAAPGVVQPQMTKPQGQVQTHSPSGKTTLVPSKTQAPPGATQPQVAKPQVQPQAQIGKPAPVPPKSQTPTGAVQPQTARPQAQNGKAEPQAHKMQGPPGTLQIPSGKPQSQGGSPSQKPQVPTSKVQSQPAKPSAQSGTSAQKQPSVIAPANPSATPTQTQKATLDQRKLIPSYTGSGPGGAKSPTSIPVQGGSGQKPNQYIDKNSAISPVPHYPEPLYRGQYGEQTHTSTFTLTREFTNSYDPNTQQTGTSSMSSGKTTAAAGVAVLAGAAGGYFLSSEIREDHSNPIITDDNSYIRMDAGMSQQPAYDSDGELETHVEFSDHSEEFSESKSEDSSINGSGSDGYLSDEEYELSDSEVSVGQASSDDEISAWGESDAESIHDDSGSDELDLDSPYMSTDFTDSEASEAEDLGARDLQAESDIDLDTDPGQASAEGDTESDEKESVKNESDDELDESVQSIGFQQHSYANQQYQQQGYLNEQYQQPIPEEPEYEEHVQPNFQPQYQQQGYFIGQHQQQVAQQSDSEEDEPQGVHQQYQQQGYYIQYNQVAEQTESEEDEPQSFHTQQQQQHQGYYGGHPQNQAPEQSESEEEPYQQQYQQQGCHSGQHQQQAIQQYDSEDEEGQQVAQGSVNYDSDQEVESDQEVNNGYSSDDQSQQATSGEYSGGGWGNNYDSDY</sequence>
<feature type="compositionally biased region" description="Polar residues" evidence="4">
    <location>
        <begin position="1317"/>
        <end position="1331"/>
    </location>
</feature>
<feature type="compositionally biased region" description="Polar residues" evidence="4">
    <location>
        <begin position="1044"/>
        <end position="1062"/>
    </location>
</feature>
<feature type="compositionally biased region" description="Low complexity" evidence="4">
    <location>
        <begin position="1932"/>
        <end position="1956"/>
    </location>
</feature>
<dbReference type="EMBL" id="JAADJF010000323">
    <property type="protein sequence ID" value="KAF4424262.1"/>
    <property type="molecule type" value="Genomic_DNA"/>
</dbReference>
<comment type="caution">
    <text evidence="6">The sequence shown here is derived from an EMBL/GenBank/DDBJ whole genome shotgun (WGS) entry which is preliminary data.</text>
</comment>
<feature type="repeat" description="ANK" evidence="3">
    <location>
        <begin position="809"/>
        <end position="841"/>
    </location>
</feature>
<dbReference type="PANTHER" id="PTHR24198:SF165">
    <property type="entry name" value="ANKYRIN REPEAT-CONTAINING PROTEIN-RELATED"/>
    <property type="match status" value="1"/>
</dbReference>
<evidence type="ECO:0000313" key="7">
    <source>
        <dbReference type="Proteomes" id="UP000536711"/>
    </source>
</evidence>
<feature type="compositionally biased region" description="Polar residues" evidence="4">
    <location>
        <begin position="1165"/>
        <end position="1181"/>
    </location>
</feature>
<dbReference type="PROSITE" id="PS50297">
    <property type="entry name" value="ANK_REP_REGION"/>
    <property type="match status" value="6"/>
</dbReference>
<proteinExistence type="predicted"/>
<feature type="repeat" description="ANK" evidence="3">
    <location>
        <begin position="842"/>
        <end position="874"/>
    </location>
</feature>
<dbReference type="InterPro" id="IPR036770">
    <property type="entry name" value="Ankyrin_rpt-contain_sf"/>
</dbReference>
<feature type="compositionally biased region" description="Low complexity" evidence="4">
    <location>
        <begin position="2028"/>
        <end position="2049"/>
    </location>
</feature>
<protein>
    <submittedName>
        <fullName evidence="6">Ankyrin 3</fullName>
    </submittedName>
</protein>
<dbReference type="InterPro" id="IPR002110">
    <property type="entry name" value="Ankyrin_rpt"/>
</dbReference>